<dbReference type="PANTHER" id="PTHR11319">
    <property type="entry name" value="G PROTEIN-COUPLED RECEPTOR-RELATED"/>
    <property type="match status" value="1"/>
</dbReference>
<sequence>MNNLFIKKNTLEQSAIIQINQISNVAIANSFFSQNQIQSCILASNGDQIVIKNTNFTNNKSYGSGTGLNLNNFNLTNSNLMIDCHFSENISQDEGGAMLLQNVDIDIQNSSFVNNTSSIGGAIRYKEYIPSFVKNMKSTRNLQSQQSIIFKGNRAKIFGQNIGSYPYKIVLKEDLSRDLESYVFENYRSGDNNFSLKLILLDEEYNRVKVSSKDIGYSQKIQNEIKTYQLQIISLNLTELEIKDITQFQYEQDGQDYLFNLKGIFMMSMLVLENVKQEKFMQKFRRKI</sequence>
<evidence type="ECO:0000313" key="1">
    <source>
        <dbReference type="EMBL" id="EAR81432.2"/>
    </source>
</evidence>
<reference evidence="2" key="1">
    <citation type="journal article" date="2006" name="PLoS Biol.">
        <title>Macronuclear genome sequence of the ciliate Tetrahymena thermophila, a model eukaryote.</title>
        <authorList>
            <person name="Eisen J.A."/>
            <person name="Coyne R.S."/>
            <person name="Wu M."/>
            <person name="Wu D."/>
            <person name="Thiagarajan M."/>
            <person name="Wortman J.R."/>
            <person name="Badger J.H."/>
            <person name="Ren Q."/>
            <person name="Amedeo P."/>
            <person name="Jones K.M."/>
            <person name="Tallon L.J."/>
            <person name="Delcher A.L."/>
            <person name="Salzberg S.L."/>
            <person name="Silva J.C."/>
            <person name="Haas B.J."/>
            <person name="Majoros W.H."/>
            <person name="Farzad M."/>
            <person name="Carlton J.M."/>
            <person name="Smith R.K. Jr."/>
            <person name="Garg J."/>
            <person name="Pearlman R.E."/>
            <person name="Karrer K.M."/>
            <person name="Sun L."/>
            <person name="Manning G."/>
            <person name="Elde N.C."/>
            <person name="Turkewitz A.P."/>
            <person name="Asai D.J."/>
            <person name="Wilkes D.E."/>
            <person name="Wang Y."/>
            <person name="Cai H."/>
            <person name="Collins K."/>
            <person name="Stewart B.A."/>
            <person name="Lee S.R."/>
            <person name="Wilamowska K."/>
            <person name="Weinberg Z."/>
            <person name="Ruzzo W.L."/>
            <person name="Wloga D."/>
            <person name="Gaertig J."/>
            <person name="Frankel J."/>
            <person name="Tsao C.-C."/>
            <person name="Gorovsky M.A."/>
            <person name="Keeling P.J."/>
            <person name="Waller R.F."/>
            <person name="Patron N.J."/>
            <person name="Cherry J.M."/>
            <person name="Stover N.A."/>
            <person name="Krieger C.J."/>
            <person name="del Toro C."/>
            <person name="Ryder H.F."/>
            <person name="Williamson S.C."/>
            <person name="Barbeau R.A."/>
            <person name="Hamilton E.P."/>
            <person name="Orias E."/>
        </authorList>
    </citation>
    <scope>NUCLEOTIDE SEQUENCE [LARGE SCALE GENOMIC DNA]</scope>
    <source>
        <strain evidence="2">SB210</strain>
    </source>
</reference>
<dbReference type="SUPFAM" id="SSF51126">
    <property type="entry name" value="Pectin lyase-like"/>
    <property type="match status" value="1"/>
</dbReference>
<dbReference type="HOGENOM" id="CLU_462732_0_0_1"/>
<protein>
    <submittedName>
        <fullName evidence="1">Uncharacterized protein</fullName>
    </submittedName>
</protein>
<dbReference type="AlphaFoldDB" id="Q227G6"/>
<dbReference type="PANTHER" id="PTHR11319:SF35">
    <property type="entry name" value="OUTER MEMBRANE PROTEIN PMPC-RELATED"/>
    <property type="match status" value="1"/>
</dbReference>
<keyword evidence="2" id="KW-1185">Reference proteome</keyword>
<evidence type="ECO:0000313" key="2">
    <source>
        <dbReference type="Proteomes" id="UP000009168"/>
    </source>
</evidence>
<dbReference type="RefSeq" id="XP_001029095.2">
    <property type="nucleotide sequence ID" value="XM_001029095.2"/>
</dbReference>
<dbReference type="Proteomes" id="UP000009168">
    <property type="component" value="Unassembled WGS sequence"/>
</dbReference>
<name>Q227G6_TETTS</name>
<organism evidence="1 2">
    <name type="scientific">Tetrahymena thermophila (strain SB210)</name>
    <dbReference type="NCBI Taxonomy" id="312017"/>
    <lineage>
        <taxon>Eukaryota</taxon>
        <taxon>Sar</taxon>
        <taxon>Alveolata</taxon>
        <taxon>Ciliophora</taxon>
        <taxon>Intramacronucleata</taxon>
        <taxon>Oligohymenophorea</taxon>
        <taxon>Hymenostomatida</taxon>
        <taxon>Tetrahymenina</taxon>
        <taxon>Tetrahymenidae</taxon>
        <taxon>Tetrahymena</taxon>
    </lineage>
</organism>
<dbReference type="GeneID" id="7837582"/>
<dbReference type="InParanoid" id="Q227G6"/>
<dbReference type="EMBL" id="GG662406">
    <property type="protein sequence ID" value="EAR81432.2"/>
    <property type="molecule type" value="Genomic_DNA"/>
</dbReference>
<accession>Q227G6</accession>
<gene>
    <name evidence="1" type="ORF">TTHERM_01845010</name>
</gene>
<proteinExistence type="predicted"/>
<dbReference type="KEGG" id="tet:TTHERM_01845010"/>
<dbReference type="InterPro" id="IPR011050">
    <property type="entry name" value="Pectin_lyase_fold/virulence"/>
</dbReference>